<protein>
    <recommendedName>
        <fullName evidence="3">Protein LEO1 homolog</fullName>
    </recommendedName>
</protein>
<organism evidence="2">
    <name type="scientific">Manihot esculenta</name>
    <name type="common">Cassava</name>
    <name type="synonym">Jatropha manihot</name>
    <dbReference type="NCBI Taxonomy" id="3983"/>
    <lineage>
        <taxon>Eukaryota</taxon>
        <taxon>Viridiplantae</taxon>
        <taxon>Streptophyta</taxon>
        <taxon>Embryophyta</taxon>
        <taxon>Tracheophyta</taxon>
        <taxon>Spermatophyta</taxon>
        <taxon>Magnoliopsida</taxon>
        <taxon>eudicotyledons</taxon>
        <taxon>Gunneridae</taxon>
        <taxon>Pentapetalae</taxon>
        <taxon>rosids</taxon>
        <taxon>fabids</taxon>
        <taxon>Malpighiales</taxon>
        <taxon>Euphorbiaceae</taxon>
        <taxon>Crotonoideae</taxon>
        <taxon>Manihoteae</taxon>
        <taxon>Manihot</taxon>
    </lineage>
</organism>
<accession>A0A2C9VP19</accession>
<feature type="compositionally biased region" description="Acidic residues" evidence="1">
    <location>
        <begin position="154"/>
        <end position="165"/>
    </location>
</feature>
<evidence type="ECO:0000313" key="2">
    <source>
        <dbReference type="EMBL" id="OAY47530.1"/>
    </source>
</evidence>
<dbReference type="GO" id="GO:0016593">
    <property type="term" value="C:Cdc73/Paf1 complex"/>
    <property type="evidence" value="ECO:0007669"/>
    <property type="project" value="InterPro"/>
</dbReference>
<dbReference type="PANTHER" id="PTHR23146">
    <property type="entry name" value="LEO1 PROTEIN"/>
    <property type="match status" value="1"/>
</dbReference>
<dbReference type="Pfam" id="PF04004">
    <property type="entry name" value="Leo1"/>
    <property type="match status" value="1"/>
</dbReference>
<dbReference type="GO" id="GO:0032968">
    <property type="term" value="P:positive regulation of transcription elongation by RNA polymerase II"/>
    <property type="evidence" value="ECO:0000318"/>
    <property type="project" value="GO_Central"/>
</dbReference>
<feature type="compositionally biased region" description="Acidic residues" evidence="1">
    <location>
        <begin position="179"/>
        <end position="210"/>
    </location>
</feature>
<feature type="compositionally biased region" description="Basic and acidic residues" evidence="1">
    <location>
        <begin position="166"/>
        <end position="178"/>
    </location>
</feature>
<feature type="compositionally biased region" description="Basic and acidic residues" evidence="1">
    <location>
        <begin position="211"/>
        <end position="221"/>
    </location>
</feature>
<dbReference type="PANTHER" id="PTHR23146:SF0">
    <property type="entry name" value="RNA POLYMERASE-ASSOCIATED PROTEIN LEO1"/>
    <property type="match status" value="1"/>
</dbReference>
<dbReference type="STRING" id="3983.A0A2C9VP19"/>
<dbReference type="EMBL" id="CM004392">
    <property type="protein sequence ID" value="OAY47530.1"/>
    <property type="molecule type" value="Genomic_DNA"/>
</dbReference>
<sequence>MRFMPSSLTSNSHRLLTALVDSRHRKVYKVKNCITDIDPEREKEEKERAENQTIRANVLLNRKREKVSRKYTQTVERRRQLSPGFLEGALDEDDEPDYFDSRRSRYRFEEDMEVEAQAEKRIMNAKKGHKDILRKSSLPTVKSSKRPVNFSDSEREESEYESDREEFERSPAWKRVEEPEQDYEEEEEEEGRYEEEAEVDGASEEEEEAEEPKQKSKEFGGRHKRAGIESDEESPPRKISTHRRMAVVYDSDEE</sequence>
<name>A0A2C9VP19_MANES</name>
<dbReference type="GO" id="GO:0006368">
    <property type="term" value="P:transcription elongation by RNA polymerase II"/>
    <property type="evidence" value="ECO:0007669"/>
    <property type="project" value="InterPro"/>
</dbReference>
<gene>
    <name evidence="2" type="ORF">MANES_06G085700</name>
</gene>
<evidence type="ECO:0008006" key="3">
    <source>
        <dbReference type="Google" id="ProtNLM"/>
    </source>
</evidence>
<dbReference type="GO" id="GO:0005634">
    <property type="term" value="C:nucleus"/>
    <property type="evidence" value="ECO:0000318"/>
    <property type="project" value="GO_Central"/>
</dbReference>
<proteinExistence type="predicted"/>
<reference evidence="2" key="1">
    <citation type="submission" date="2016-02" db="EMBL/GenBank/DDBJ databases">
        <title>WGS assembly of Manihot esculenta.</title>
        <authorList>
            <person name="Bredeson J.V."/>
            <person name="Prochnik S.E."/>
            <person name="Lyons J.B."/>
            <person name="Schmutz J."/>
            <person name="Grimwood J."/>
            <person name="Vrebalov J."/>
            <person name="Bart R.S."/>
            <person name="Amuge T."/>
            <person name="Ferguson M.E."/>
            <person name="Green R."/>
            <person name="Putnam N."/>
            <person name="Stites J."/>
            <person name="Rounsley S."/>
            <person name="Rokhsar D.S."/>
        </authorList>
    </citation>
    <scope>NUCLEOTIDE SEQUENCE [LARGE SCALE GENOMIC DNA]</scope>
    <source>
        <tissue evidence="2">Leaf</tissue>
    </source>
</reference>
<feature type="region of interest" description="Disordered" evidence="1">
    <location>
        <begin position="123"/>
        <end position="254"/>
    </location>
</feature>
<dbReference type="GO" id="GO:1990269">
    <property type="term" value="F:RNA polymerase II C-terminal domain phosphoserine binding"/>
    <property type="evidence" value="ECO:0000318"/>
    <property type="project" value="GO_Central"/>
</dbReference>
<dbReference type="InterPro" id="IPR007149">
    <property type="entry name" value="Leo1"/>
</dbReference>
<dbReference type="AlphaFoldDB" id="A0A2C9VP19"/>
<evidence type="ECO:0000256" key="1">
    <source>
        <dbReference type="SAM" id="MobiDB-lite"/>
    </source>
</evidence>